<sequence>MNHPSQQPQPVTVFTISVPEGVRRELSQAFGSRFRFVSVANEADLREQAGRATAPIILCGDCPGVVSGEAIVGGLAKWHKTAQGILLIEANRIVSALGTPNALRDFRYIGLPLDVFAARQTLEAAAEVAALRQENQTLIHDLERYLATLRGASEERVKQVAQERDEYRRQNMRMLDSIRNAERIQRAILPSEAKLDALITQYFLIYKPRDIVSGDFYWTHIVKDEEHTVFYLAVADCTGHGVPGAFLSMVGTTLLNQIVAQNPHHPPGTILEQLHDGLLHSLRQTSQQLDIDDGMEICLCRLDGSKVTFAGARRPLYVVSQQDERRWDFREIKGDRRTIGGGRRREGWRYTNHELELPRGAMLYLTTDGYADQSNLQSERYGARRLRDKLREVAPMTCPGQRFVLEKEMSQFQQNEPQRDDMTIFGVRLPIMSAAALQLPSGAFSVTGNLIL</sequence>
<dbReference type="AlphaFoldDB" id="G2LK82"/>
<dbReference type="GO" id="GO:0016791">
    <property type="term" value="F:phosphatase activity"/>
    <property type="evidence" value="ECO:0007669"/>
    <property type="project" value="TreeGrafter"/>
</dbReference>
<organism evidence="4 5">
    <name type="scientific">Chloracidobacterium thermophilum (strain B)</name>
    <dbReference type="NCBI Taxonomy" id="981222"/>
    <lineage>
        <taxon>Bacteria</taxon>
        <taxon>Pseudomonadati</taxon>
        <taxon>Acidobacteriota</taxon>
        <taxon>Terriglobia</taxon>
        <taxon>Terriglobales</taxon>
        <taxon>Acidobacteriaceae</taxon>
        <taxon>Chloracidobacterium</taxon>
    </lineage>
</organism>
<dbReference type="PANTHER" id="PTHR43156:SF9">
    <property type="entry name" value="HAMP DOMAIN-CONTAINING PROTEIN"/>
    <property type="match status" value="1"/>
</dbReference>
<proteinExistence type="predicted"/>
<evidence type="ECO:0000313" key="4">
    <source>
        <dbReference type="EMBL" id="AEP13569.1"/>
    </source>
</evidence>
<dbReference type="HOGENOM" id="CLU_026432_1_0_0"/>
<dbReference type="PANTHER" id="PTHR43156">
    <property type="entry name" value="STAGE II SPORULATION PROTEIN E-RELATED"/>
    <property type="match status" value="1"/>
</dbReference>
<evidence type="ECO:0000256" key="2">
    <source>
        <dbReference type="SAM" id="Coils"/>
    </source>
</evidence>
<protein>
    <submittedName>
        <fullName evidence="4">Stage II sporulation protein E (SpoIIE)</fullName>
    </submittedName>
</protein>
<dbReference type="STRING" id="981222.Cabther_B0571"/>
<accession>G2LK82</accession>
<dbReference type="RefSeq" id="WP_014101307.1">
    <property type="nucleotide sequence ID" value="NC_016025.1"/>
</dbReference>
<feature type="coiled-coil region" evidence="2">
    <location>
        <begin position="128"/>
        <end position="184"/>
    </location>
</feature>
<dbReference type="Proteomes" id="UP000006791">
    <property type="component" value="Chromosome 2"/>
</dbReference>
<dbReference type="Gene3D" id="3.60.40.10">
    <property type="entry name" value="PPM-type phosphatase domain"/>
    <property type="match status" value="1"/>
</dbReference>
<gene>
    <name evidence="4" type="ordered locus">Cabther_B0571</name>
</gene>
<evidence type="ECO:0000259" key="3">
    <source>
        <dbReference type="SMART" id="SM00331"/>
    </source>
</evidence>
<feature type="domain" description="PPM-type phosphatase" evidence="3">
    <location>
        <begin position="197"/>
        <end position="429"/>
    </location>
</feature>
<dbReference type="Pfam" id="PF07228">
    <property type="entry name" value="SpoIIE"/>
    <property type="match status" value="1"/>
</dbReference>
<keyword evidence="5" id="KW-1185">Reference proteome</keyword>
<dbReference type="InterPro" id="IPR001932">
    <property type="entry name" value="PPM-type_phosphatase-like_dom"/>
</dbReference>
<dbReference type="EMBL" id="CP002515">
    <property type="protein sequence ID" value="AEP13569.1"/>
    <property type="molecule type" value="Genomic_DNA"/>
</dbReference>
<keyword evidence="2" id="KW-0175">Coiled coil</keyword>
<dbReference type="OrthoDB" id="311592at2"/>
<evidence type="ECO:0000313" key="5">
    <source>
        <dbReference type="Proteomes" id="UP000006791"/>
    </source>
</evidence>
<dbReference type="InterPro" id="IPR052016">
    <property type="entry name" value="Bact_Sigma-Reg"/>
</dbReference>
<dbReference type="SMART" id="SM00331">
    <property type="entry name" value="PP2C_SIG"/>
    <property type="match status" value="1"/>
</dbReference>
<keyword evidence="1" id="KW-0378">Hydrolase</keyword>
<evidence type="ECO:0000256" key="1">
    <source>
        <dbReference type="ARBA" id="ARBA00022801"/>
    </source>
</evidence>
<dbReference type="KEGG" id="ctm:Cabther_B0571"/>
<name>G2LK82_CHLTF</name>
<reference evidence="4 5" key="1">
    <citation type="journal article" date="2012" name="Environ. Microbiol.">
        <title>Complete genome of Candidatus Chloracidobacterium thermophilum, a chlorophyll-based photoheterotroph belonging to the phylum Acidobacteria.</title>
        <authorList>
            <person name="Garcia Costas A.M."/>
            <person name="Liu Z."/>
            <person name="Tomsho L.P."/>
            <person name="Schuster S.C."/>
            <person name="Ward D.M."/>
            <person name="Bryant D.A."/>
        </authorList>
    </citation>
    <scope>NUCLEOTIDE SEQUENCE [LARGE SCALE GENOMIC DNA]</scope>
    <source>
        <strain evidence="4 5">B</strain>
    </source>
</reference>
<dbReference type="InterPro" id="IPR036457">
    <property type="entry name" value="PPM-type-like_dom_sf"/>
</dbReference>